<gene>
    <name evidence="1" type="ORF">Cco03nite_80100</name>
</gene>
<protein>
    <submittedName>
        <fullName evidence="1">Gas vesicle protein</fullName>
    </submittedName>
</protein>
<evidence type="ECO:0000313" key="1">
    <source>
        <dbReference type="EMBL" id="GIG11310.1"/>
    </source>
</evidence>
<accession>A0A8J3LEM6</accession>
<dbReference type="EMBL" id="BONI01000128">
    <property type="protein sequence ID" value="GIG11310.1"/>
    <property type="molecule type" value="Genomic_DNA"/>
</dbReference>
<evidence type="ECO:0000313" key="2">
    <source>
        <dbReference type="Proteomes" id="UP000630887"/>
    </source>
</evidence>
<dbReference type="Proteomes" id="UP000630887">
    <property type="component" value="Unassembled WGS sequence"/>
</dbReference>
<dbReference type="RefSeq" id="WP_203699264.1">
    <property type="nucleotide sequence ID" value="NZ_BAAALC010000003.1"/>
</dbReference>
<reference evidence="1 2" key="1">
    <citation type="submission" date="2021-01" db="EMBL/GenBank/DDBJ databases">
        <title>Whole genome shotgun sequence of Catellatospora coxensis NBRC 107359.</title>
        <authorList>
            <person name="Komaki H."/>
            <person name="Tamura T."/>
        </authorList>
    </citation>
    <scope>NUCLEOTIDE SEQUENCE [LARGE SCALE GENOMIC DNA]</scope>
    <source>
        <strain evidence="1 2">NBRC 107359</strain>
    </source>
</reference>
<dbReference type="AlphaFoldDB" id="A0A8J3LEM6"/>
<comment type="caution">
    <text evidence="1">The sequence shown here is derived from an EMBL/GenBank/DDBJ whole genome shotgun (WGS) entry which is preliminary data.</text>
</comment>
<organism evidence="1 2">
    <name type="scientific">Catellatospora coxensis</name>
    <dbReference type="NCBI Taxonomy" id="310354"/>
    <lineage>
        <taxon>Bacteria</taxon>
        <taxon>Bacillati</taxon>
        <taxon>Actinomycetota</taxon>
        <taxon>Actinomycetes</taxon>
        <taxon>Micromonosporales</taxon>
        <taxon>Micromonosporaceae</taxon>
        <taxon>Catellatospora</taxon>
    </lineage>
</organism>
<keyword evidence="2" id="KW-1185">Reference proteome</keyword>
<proteinExistence type="predicted"/>
<sequence>MTEVQEVEEVGGDHLLRILAGAAQELSFKMSMTVNIGGATVLGVLIGRDVWVEELTAVAAKAGPGGQSLGESFQGLFQSVDLNRPADEEPVYGYLHLRDARYLSGGAVSPQYPNAGFLWRGRISEINGWTLGSLSQHLDT</sequence>
<name>A0A8J3LEM6_9ACTN</name>